<keyword evidence="2" id="KW-1185">Reference proteome</keyword>
<organism evidence="1 2">
    <name type="scientific">Cylicocyclus nassatus</name>
    <name type="common">Nematode worm</name>
    <dbReference type="NCBI Taxonomy" id="53992"/>
    <lineage>
        <taxon>Eukaryota</taxon>
        <taxon>Metazoa</taxon>
        <taxon>Ecdysozoa</taxon>
        <taxon>Nematoda</taxon>
        <taxon>Chromadorea</taxon>
        <taxon>Rhabditida</taxon>
        <taxon>Rhabditina</taxon>
        <taxon>Rhabditomorpha</taxon>
        <taxon>Strongyloidea</taxon>
        <taxon>Strongylidae</taxon>
        <taxon>Cylicocyclus</taxon>
    </lineage>
</organism>
<accession>A0AA36GVN3</accession>
<dbReference type="EMBL" id="CATQJL010000223">
    <property type="protein sequence ID" value="CAJ0598991.1"/>
    <property type="molecule type" value="Genomic_DNA"/>
</dbReference>
<dbReference type="AlphaFoldDB" id="A0AA36GVN3"/>
<name>A0AA36GVN3_CYLNA</name>
<comment type="caution">
    <text evidence="1">The sequence shown here is derived from an EMBL/GenBank/DDBJ whole genome shotgun (WGS) entry which is preliminary data.</text>
</comment>
<sequence length="99" mass="11320">MARVSRTPTLHEQLCVVKHAFTSIKFQCILIRFRAPFARSIKGRARRLAVRGHEATAVEHDESAGFYASLSLVDLEIIAATVLELFSEDTVRFLYWRVQ</sequence>
<proteinExistence type="predicted"/>
<protein>
    <submittedName>
        <fullName evidence="1">Uncharacterized protein</fullName>
    </submittedName>
</protein>
<dbReference type="Proteomes" id="UP001176961">
    <property type="component" value="Unassembled WGS sequence"/>
</dbReference>
<reference evidence="1" key="1">
    <citation type="submission" date="2023-07" db="EMBL/GenBank/DDBJ databases">
        <authorList>
            <consortium name="CYATHOMIX"/>
        </authorList>
    </citation>
    <scope>NUCLEOTIDE SEQUENCE</scope>
    <source>
        <strain evidence="1">N/A</strain>
    </source>
</reference>
<gene>
    <name evidence="1" type="ORF">CYNAS_LOCUS10974</name>
</gene>
<evidence type="ECO:0000313" key="1">
    <source>
        <dbReference type="EMBL" id="CAJ0598991.1"/>
    </source>
</evidence>
<evidence type="ECO:0000313" key="2">
    <source>
        <dbReference type="Proteomes" id="UP001176961"/>
    </source>
</evidence>